<feature type="transmembrane region" description="Helical" evidence="6">
    <location>
        <begin position="141"/>
        <end position="162"/>
    </location>
</feature>
<gene>
    <name evidence="8" type="ORF">UCDDA912_g02292</name>
</gene>
<feature type="transmembrane region" description="Helical" evidence="6">
    <location>
        <begin position="270"/>
        <end position="287"/>
    </location>
</feature>
<accession>A0A0G2HS65</accession>
<dbReference type="Proteomes" id="UP000034680">
    <property type="component" value="Unassembled WGS sequence"/>
</dbReference>
<organism evidence="8 9">
    <name type="scientific">Diaporthe ampelina</name>
    <dbReference type="NCBI Taxonomy" id="1214573"/>
    <lineage>
        <taxon>Eukaryota</taxon>
        <taxon>Fungi</taxon>
        <taxon>Dikarya</taxon>
        <taxon>Ascomycota</taxon>
        <taxon>Pezizomycotina</taxon>
        <taxon>Sordariomycetes</taxon>
        <taxon>Sordariomycetidae</taxon>
        <taxon>Diaporthales</taxon>
        <taxon>Diaporthaceae</taxon>
        <taxon>Diaporthe</taxon>
    </lineage>
</organism>
<dbReference type="InterPro" id="IPR011701">
    <property type="entry name" value="MFS"/>
</dbReference>
<evidence type="ECO:0000256" key="1">
    <source>
        <dbReference type="ARBA" id="ARBA00004141"/>
    </source>
</evidence>
<sequence>MSFRQIREPVGSTSTPVADAKRGGSSSGRAAGSTLAEHEQEQNSTAAEPPQPWLKIFSVGFAFFCAGINDSTLGPLIPYLLVSFSIGTGMVAILSLRPWAWSGLPAFAVSFFLQSLGTAYQDALGNTFVSGVRVAHRWLGCIHAMYALALLVGPLVATAVASSASPGNGGGFVGGEESWKRTYFVTLGLGVVNLVWVMVAFRDTLAVGEEQHGQTALSALRDMGTMLKVKDVWLISLFFFFALGTAQTTGGWVVAYLVELRGGDVAKVGYVPSGQAAGMLLGRLLLLEPTHRFGEKPMLLLYFIISIGLQLVSWLVPNIIAGATALSIMGFFQGPFFATGVSVASKIFPRKIQERRE</sequence>
<feature type="region of interest" description="Disordered" evidence="5">
    <location>
        <begin position="1"/>
        <end position="48"/>
    </location>
</feature>
<evidence type="ECO:0000313" key="8">
    <source>
        <dbReference type="EMBL" id="KKY37698.1"/>
    </source>
</evidence>
<dbReference type="SUPFAM" id="SSF103473">
    <property type="entry name" value="MFS general substrate transporter"/>
    <property type="match status" value="1"/>
</dbReference>
<reference evidence="8 9" key="1">
    <citation type="submission" date="2015-05" db="EMBL/GenBank/DDBJ databases">
        <title>Distinctive expansion of gene families associated with plant cell wall degradation and secondary metabolism in the genomes of grapevine trunk pathogens.</title>
        <authorList>
            <person name="Lawrence D.P."/>
            <person name="Travadon R."/>
            <person name="Rolshausen P.E."/>
            <person name="Baumgartner K."/>
        </authorList>
    </citation>
    <scope>NUCLEOTIDE SEQUENCE [LARGE SCALE GENOMIC DNA]</scope>
    <source>
        <strain evidence="8">DA912</strain>
    </source>
</reference>
<feature type="transmembrane region" description="Helical" evidence="6">
    <location>
        <begin position="100"/>
        <end position="120"/>
    </location>
</feature>
<feature type="transmembrane region" description="Helical" evidence="6">
    <location>
        <begin position="232"/>
        <end position="258"/>
    </location>
</feature>
<dbReference type="OrthoDB" id="413079at2759"/>
<dbReference type="AlphaFoldDB" id="A0A0G2HS65"/>
<dbReference type="PANTHER" id="PTHR23514:SF16">
    <property type="entry name" value="TRANSPORTER, PUTATIVE (AFU_ORTHOLOGUE AFUA_2G17270)-RELATED"/>
    <property type="match status" value="1"/>
</dbReference>
<feature type="transmembrane region" description="Helical" evidence="6">
    <location>
        <begin position="299"/>
        <end position="320"/>
    </location>
</feature>
<protein>
    <submittedName>
        <fullName evidence="8">Putative mfs transporter</fullName>
    </submittedName>
</protein>
<feature type="transmembrane region" description="Helical" evidence="6">
    <location>
        <begin position="182"/>
        <end position="201"/>
    </location>
</feature>
<evidence type="ECO:0000256" key="5">
    <source>
        <dbReference type="SAM" id="MobiDB-lite"/>
    </source>
</evidence>
<reference evidence="8 9" key="2">
    <citation type="submission" date="2015-05" db="EMBL/GenBank/DDBJ databases">
        <authorList>
            <person name="Morales-Cruz A."/>
            <person name="Amrine K.C."/>
            <person name="Cantu D."/>
        </authorList>
    </citation>
    <scope>NUCLEOTIDE SEQUENCE [LARGE SCALE GENOMIC DNA]</scope>
    <source>
        <strain evidence="8">DA912</strain>
    </source>
</reference>
<keyword evidence="2 6" id="KW-0812">Transmembrane</keyword>
<dbReference type="InterPro" id="IPR036259">
    <property type="entry name" value="MFS_trans_sf"/>
</dbReference>
<feature type="compositionally biased region" description="Low complexity" evidence="5">
    <location>
        <begin position="23"/>
        <end position="33"/>
    </location>
</feature>
<dbReference type="InterPro" id="IPR020846">
    <property type="entry name" value="MFS_dom"/>
</dbReference>
<dbReference type="GO" id="GO:0016020">
    <property type="term" value="C:membrane"/>
    <property type="evidence" value="ECO:0007669"/>
    <property type="project" value="UniProtKB-SubCell"/>
</dbReference>
<evidence type="ECO:0000259" key="7">
    <source>
        <dbReference type="PROSITE" id="PS50850"/>
    </source>
</evidence>
<name>A0A0G2HS65_9PEZI</name>
<evidence type="ECO:0000256" key="2">
    <source>
        <dbReference type="ARBA" id="ARBA00022692"/>
    </source>
</evidence>
<comment type="subcellular location">
    <subcellularLocation>
        <location evidence="1">Membrane</location>
        <topology evidence="1">Multi-pass membrane protein</topology>
    </subcellularLocation>
</comment>
<evidence type="ECO:0000256" key="6">
    <source>
        <dbReference type="SAM" id="Phobius"/>
    </source>
</evidence>
<proteinExistence type="predicted"/>
<dbReference type="PANTHER" id="PTHR23514">
    <property type="entry name" value="BYPASS OF STOP CODON PROTEIN 6"/>
    <property type="match status" value="1"/>
</dbReference>
<evidence type="ECO:0000313" key="9">
    <source>
        <dbReference type="Proteomes" id="UP000034680"/>
    </source>
</evidence>
<dbReference type="Pfam" id="PF07690">
    <property type="entry name" value="MFS_1"/>
    <property type="match status" value="1"/>
</dbReference>
<keyword evidence="9" id="KW-1185">Reference proteome</keyword>
<feature type="transmembrane region" description="Helical" evidence="6">
    <location>
        <begin position="76"/>
        <end position="94"/>
    </location>
</feature>
<feature type="domain" description="Major facilitator superfamily (MFS) profile" evidence="7">
    <location>
        <begin position="217"/>
        <end position="357"/>
    </location>
</feature>
<keyword evidence="4 6" id="KW-0472">Membrane</keyword>
<dbReference type="Gene3D" id="1.20.1250.20">
    <property type="entry name" value="MFS general substrate transporter like domains"/>
    <property type="match status" value="1"/>
</dbReference>
<dbReference type="InterPro" id="IPR051788">
    <property type="entry name" value="MFS_Transporter"/>
</dbReference>
<dbReference type="PROSITE" id="PS50850">
    <property type="entry name" value="MFS"/>
    <property type="match status" value="1"/>
</dbReference>
<evidence type="ECO:0000256" key="4">
    <source>
        <dbReference type="ARBA" id="ARBA00023136"/>
    </source>
</evidence>
<evidence type="ECO:0000256" key="3">
    <source>
        <dbReference type="ARBA" id="ARBA00022989"/>
    </source>
</evidence>
<keyword evidence="3 6" id="KW-1133">Transmembrane helix</keyword>
<dbReference type="EMBL" id="LCUC01000076">
    <property type="protein sequence ID" value="KKY37698.1"/>
    <property type="molecule type" value="Genomic_DNA"/>
</dbReference>
<comment type="caution">
    <text evidence="8">The sequence shown here is derived from an EMBL/GenBank/DDBJ whole genome shotgun (WGS) entry which is preliminary data.</text>
</comment>
<dbReference type="GO" id="GO:0022857">
    <property type="term" value="F:transmembrane transporter activity"/>
    <property type="evidence" value="ECO:0007669"/>
    <property type="project" value="InterPro"/>
</dbReference>
<feature type="transmembrane region" description="Helical" evidence="6">
    <location>
        <begin position="326"/>
        <end position="348"/>
    </location>
</feature>